<organism evidence="4 5">
    <name type="scientific">Athelia psychrophila</name>
    <dbReference type="NCBI Taxonomy" id="1759441"/>
    <lineage>
        <taxon>Eukaryota</taxon>
        <taxon>Fungi</taxon>
        <taxon>Dikarya</taxon>
        <taxon>Basidiomycota</taxon>
        <taxon>Agaricomycotina</taxon>
        <taxon>Agaricomycetes</taxon>
        <taxon>Agaricomycetidae</taxon>
        <taxon>Atheliales</taxon>
        <taxon>Atheliaceae</taxon>
        <taxon>Athelia</taxon>
    </lineage>
</organism>
<name>A0A166PEN1_9AGAM</name>
<dbReference type="PROSITE" id="PS00061">
    <property type="entry name" value="ADH_SHORT"/>
    <property type="match status" value="1"/>
</dbReference>
<keyword evidence="3" id="KW-0560">Oxidoreductase</keyword>
<evidence type="ECO:0000256" key="1">
    <source>
        <dbReference type="ARBA" id="ARBA00006484"/>
    </source>
</evidence>
<dbReference type="PANTHER" id="PTHR43544">
    <property type="entry name" value="SHORT-CHAIN DEHYDROGENASE/REDUCTASE"/>
    <property type="match status" value="1"/>
</dbReference>
<evidence type="ECO:0000313" key="4">
    <source>
        <dbReference type="EMBL" id="KZP26010.1"/>
    </source>
</evidence>
<evidence type="ECO:0000256" key="3">
    <source>
        <dbReference type="ARBA" id="ARBA00023002"/>
    </source>
</evidence>
<keyword evidence="2" id="KW-0521">NADP</keyword>
<dbReference type="PANTHER" id="PTHR43544:SF7">
    <property type="entry name" value="NADB-LER2"/>
    <property type="match status" value="1"/>
</dbReference>
<dbReference type="Proteomes" id="UP000076532">
    <property type="component" value="Unassembled WGS sequence"/>
</dbReference>
<dbReference type="GO" id="GO:0016491">
    <property type="term" value="F:oxidoreductase activity"/>
    <property type="evidence" value="ECO:0007669"/>
    <property type="project" value="UniProtKB-KW"/>
</dbReference>
<dbReference type="InterPro" id="IPR020904">
    <property type="entry name" value="Sc_DH/Rdtase_CS"/>
</dbReference>
<dbReference type="OrthoDB" id="9876299at2759"/>
<dbReference type="AlphaFoldDB" id="A0A166PEN1"/>
<comment type="similarity">
    <text evidence="1">Belongs to the short-chain dehydrogenases/reductases (SDR) family.</text>
</comment>
<dbReference type="InterPro" id="IPR051468">
    <property type="entry name" value="Fungal_SecMetab_SDRs"/>
</dbReference>
<dbReference type="InterPro" id="IPR036291">
    <property type="entry name" value="NAD(P)-bd_dom_sf"/>
</dbReference>
<sequence>MSSNTTYLITGANRGLGLGLTEVYLARPNNTVIVALRNPSNLESVASLHALPVGTGSKLIIVKIDSLSETDAADAVTLLQTEHGIESLDVVIANSGIYTNREPAVAVPMSQMRIHFEVNTLGPLILFQATAALLEASKAGEGKFFVMSSAISSIELIFPMPNTAYGMSKAAGNFITRKIHHEHPNIIAAALNPGWVGTDMGNTSADTFKVPRPALTVKESIASLVPKIDTATRAETSGTFVNYDGEHLPW</sequence>
<dbReference type="InterPro" id="IPR002347">
    <property type="entry name" value="SDR_fam"/>
</dbReference>
<evidence type="ECO:0000256" key="2">
    <source>
        <dbReference type="ARBA" id="ARBA00022857"/>
    </source>
</evidence>
<dbReference type="CDD" id="cd05325">
    <property type="entry name" value="carb_red_sniffer_like_SDR_c"/>
    <property type="match status" value="1"/>
</dbReference>
<dbReference type="GO" id="GO:0005737">
    <property type="term" value="C:cytoplasm"/>
    <property type="evidence" value="ECO:0007669"/>
    <property type="project" value="TreeGrafter"/>
</dbReference>
<gene>
    <name evidence="4" type="ORF">FIBSPDRAFT_782570</name>
</gene>
<dbReference type="EMBL" id="KV417517">
    <property type="protein sequence ID" value="KZP26010.1"/>
    <property type="molecule type" value="Genomic_DNA"/>
</dbReference>
<keyword evidence="5" id="KW-1185">Reference proteome</keyword>
<dbReference type="SUPFAM" id="SSF51735">
    <property type="entry name" value="NAD(P)-binding Rossmann-fold domains"/>
    <property type="match status" value="1"/>
</dbReference>
<protein>
    <submittedName>
        <fullName evidence="4">NAD(P)-binding protein</fullName>
    </submittedName>
</protein>
<dbReference type="Pfam" id="PF00106">
    <property type="entry name" value="adh_short"/>
    <property type="match status" value="1"/>
</dbReference>
<dbReference type="Gene3D" id="3.40.50.720">
    <property type="entry name" value="NAD(P)-binding Rossmann-like Domain"/>
    <property type="match status" value="1"/>
</dbReference>
<dbReference type="PRINTS" id="PR00081">
    <property type="entry name" value="GDHRDH"/>
</dbReference>
<accession>A0A166PEN1</accession>
<reference evidence="4 5" key="1">
    <citation type="journal article" date="2016" name="Mol. Biol. Evol.">
        <title>Comparative Genomics of Early-Diverging Mushroom-Forming Fungi Provides Insights into the Origins of Lignocellulose Decay Capabilities.</title>
        <authorList>
            <person name="Nagy L.G."/>
            <person name="Riley R."/>
            <person name="Tritt A."/>
            <person name="Adam C."/>
            <person name="Daum C."/>
            <person name="Floudas D."/>
            <person name="Sun H."/>
            <person name="Yadav J.S."/>
            <person name="Pangilinan J."/>
            <person name="Larsson K.H."/>
            <person name="Matsuura K."/>
            <person name="Barry K."/>
            <person name="Labutti K."/>
            <person name="Kuo R."/>
            <person name="Ohm R.A."/>
            <person name="Bhattacharya S.S."/>
            <person name="Shirouzu T."/>
            <person name="Yoshinaga Y."/>
            <person name="Martin F.M."/>
            <person name="Grigoriev I.V."/>
            <person name="Hibbett D.S."/>
        </authorList>
    </citation>
    <scope>NUCLEOTIDE SEQUENCE [LARGE SCALE GENOMIC DNA]</scope>
    <source>
        <strain evidence="4 5">CBS 109695</strain>
    </source>
</reference>
<evidence type="ECO:0000313" key="5">
    <source>
        <dbReference type="Proteomes" id="UP000076532"/>
    </source>
</evidence>
<proteinExistence type="inferred from homology"/>